<sequence>MLITTLPMYLEALLMILIKANRLSQFLYLPEMEEVVEIAETRLPEPAYAIETEQQTLTNPLSTVDARVGRYLMDECICGMLKGETVILLTNQLRFFNRADKVIALENGRIPAQ</sequence>
<gene>
    <name evidence="1" type="ORF">BLNAU_20485</name>
</gene>
<name>A0ABQ9WZ19_9EUKA</name>
<keyword evidence="2" id="KW-1185">Reference proteome</keyword>
<dbReference type="Gene3D" id="3.40.50.300">
    <property type="entry name" value="P-loop containing nucleotide triphosphate hydrolases"/>
    <property type="match status" value="1"/>
</dbReference>
<evidence type="ECO:0000313" key="2">
    <source>
        <dbReference type="Proteomes" id="UP001281761"/>
    </source>
</evidence>
<protein>
    <submittedName>
        <fullName evidence="1">Uncharacterized protein</fullName>
    </submittedName>
</protein>
<comment type="caution">
    <text evidence="1">The sequence shown here is derived from an EMBL/GenBank/DDBJ whole genome shotgun (WGS) entry which is preliminary data.</text>
</comment>
<evidence type="ECO:0000313" key="1">
    <source>
        <dbReference type="EMBL" id="KAK2944578.1"/>
    </source>
</evidence>
<dbReference type="InterPro" id="IPR027417">
    <property type="entry name" value="P-loop_NTPase"/>
</dbReference>
<dbReference type="Proteomes" id="UP001281761">
    <property type="component" value="Unassembled WGS sequence"/>
</dbReference>
<organism evidence="1 2">
    <name type="scientific">Blattamonas nauphoetae</name>
    <dbReference type="NCBI Taxonomy" id="2049346"/>
    <lineage>
        <taxon>Eukaryota</taxon>
        <taxon>Metamonada</taxon>
        <taxon>Preaxostyla</taxon>
        <taxon>Oxymonadida</taxon>
        <taxon>Blattamonas</taxon>
    </lineage>
</organism>
<dbReference type="EMBL" id="JARBJD010000292">
    <property type="protein sequence ID" value="KAK2944578.1"/>
    <property type="molecule type" value="Genomic_DNA"/>
</dbReference>
<reference evidence="1 2" key="1">
    <citation type="journal article" date="2022" name="bioRxiv">
        <title>Genomics of Preaxostyla Flagellates Illuminates Evolutionary Transitions and the Path Towards Mitochondrial Loss.</title>
        <authorList>
            <person name="Novak L.V.F."/>
            <person name="Treitli S.C."/>
            <person name="Pyrih J."/>
            <person name="Halakuc P."/>
            <person name="Pipaliya S.V."/>
            <person name="Vacek V."/>
            <person name="Brzon O."/>
            <person name="Soukal P."/>
            <person name="Eme L."/>
            <person name="Dacks J.B."/>
            <person name="Karnkowska A."/>
            <person name="Elias M."/>
            <person name="Hampl V."/>
        </authorList>
    </citation>
    <scope>NUCLEOTIDE SEQUENCE [LARGE SCALE GENOMIC DNA]</scope>
    <source>
        <strain evidence="1">NAU3</strain>
        <tissue evidence="1">Gut</tissue>
    </source>
</reference>
<accession>A0ABQ9WZ19</accession>
<proteinExistence type="predicted"/>